<keyword evidence="8" id="KW-0539">Nucleus</keyword>
<feature type="binding site" evidence="10">
    <location>
        <position position="514"/>
    </location>
    <ligand>
        <name>substrate</name>
    </ligand>
</feature>
<evidence type="ECO:0000256" key="4">
    <source>
        <dbReference type="ARBA" id="ARBA00022763"/>
    </source>
</evidence>
<evidence type="ECO:0000256" key="5">
    <source>
        <dbReference type="ARBA" id="ARBA00022801"/>
    </source>
</evidence>
<comment type="caution">
    <text evidence="13">The sequence shown here is derived from an EMBL/GenBank/DDBJ whole genome shotgun (WGS) entry which is preliminary data.</text>
</comment>
<dbReference type="GO" id="GO:0006281">
    <property type="term" value="P:DNA repair"/>
    <property type="evidence" value="ECO:0007669"/>
    <property type="project" value="UniProtKB-KW"/>
</dbReference>
<dbReference type="AlphaFoldDB" id="A0A4U6XPZ4"/>
<feature type="active site" description="Nucleophile" evidence="9">
    <location>
        <position position="259"/>
    </location>
</feature>
<keyword evidence="3" id="KW-0540">Nuclease</keyword>
<dbReference type="OrthoDB" id="47785at2759"/>
<keyword evidence="4" id="KW-0227">DNA damage</keyword>
<dbReference type="SUPFAM" id="SSF56024">
    <property type="entry name" value="Phospholipase D/nuclease"/>
    <property type="match status" value="2"/>
</dbReference>
<evidence type="ECO:0000256" key="8">
    <source>
        <dbReference type="ARBA" id="ARBA00023242"/>
    </source>
</evidence>
<evidence type="ECO:0000256" key="1">
    <source>
        <dbReference type="ARBA" id="ARBA00004123"/>
    </source>
</evidence>
<evidence type="ECO:0000313" key="13">
    <source>
        <dbReference type="EMBL" id="TKW57893.1"/>
    </source>
</evidence>
<evidence type="ECO:0000256" key="12">
    <source>
        <dbReference type="SAM" id="MobiDB-lite"/>
    </source>
</evidence>
<keyword evidence="6" id="KW-0269">Exonuclease</keyword>
<dbReference type="CDD" id="cd09194">
    <property type="entry name" value="PLDc_yTdp1_1"/>
    <property type="match status" value="1"/>
</dbReference>
<name>A0A4U6XPZ4_9PEZI</name>
<evidence type="ECO:0000256" key="11">
    <source>
        <dbReference type="PIRSR" id="PIRSR610347-3"/>
    </source>
</evidence>
<feature type="compositionally biased region" description="Basic and acidic residues" evidence="12">
    <location>
        <begin position="110"/>
        <end position="122"/>
    </location>
</feature>
<gene>
    <name evidence="13" type="ORF">CTA1_8381</name>
</gene>
<evidence type="ECO:0000256" key="6">
    <source>
        <dbReference type="ARBA" id="ARBA00022839"/>
    </source>
</evidence>
<dbReference type="GO" id="GO:0003690">
    <property type="term" value="F:double-stranded DNA binding"/>
    <property type="evidence" value="ECO:0007669"/>
    <property type="project" value="TreeGrafter"/>
</dbReference>
<evidence type="ECO:0000256" key="9">
    <source>
        <dbReference type="PIRSR" id="PIRSR610347-1"/>
    </source>
</evidence>
<dbReference type="Gene3D" id="3.30.870.10">
    <property type="entry name" value="Endonuclease Chain A"/>
    <property type="match status" value="2"/>
</dbReference>
<feature type="compositionally biased region" description="Polar residues" evidence="12">
    <location>
        <begin position="127"/>
        <end position="141"/>
    </location>
</feature>
<keyword evidence="7" id="KW-0234">DNA repair</keyword>
<proteinExistence type="inferred from homology"/>
<comment type="subcellular location">
    <subcellularLocation>
        <location evidence="1">Nucleus</location>
    </subcellularLocation>
</comment>
<reference evidence="13 14" key="1">
    <citation type="journal article" date="2019" name="PLoS ONE">
        <title>Comparative genome analysis indicates high evolutionary potential of pathogenicity genes in Colletotrichum tanaceti.</title>
        <authorList>
            <person name="Lelwala R.V."/>
            <person name="Korhonen P.K."/>
            <person name="Young N.D."/>
            <person name="Scott J.B."/>
            <person name="Ades P.A."/>
            <person name="Gasser R.B."/>
            <person name="Taylor P.W.J."/>
        </authorList>
    </citation>
    <scope>NUCLEOTIDE SEQUENCE [LARGE SCALE GENOMIC DNA]</scope>
    <source>
        <strain evidence="13">BRIP57314</strain>
    </source>
</reference>
<dbReference type="CDD" id="cd09123">
    <property type="entry name" value="PLDc_Tdp1_2"/>
    <property type="match status" value="1"/>
</dbReference>
<dbReference type="GO" id="GO:0003697">
    <property type="term" value="F:single-stranded DNA binding"/>
    <property type="evidence" value="ECO:0007669"/>
    <property type="project" value="TreeGrafter"/>
</dbReference>
<dbReference type="GO" id="GO:0004527">
    <property type="term" value="F:exonuclease activity"/>
    <property type="evidence" value="ECO:0007669"/>
    <property type="project" value="UniProtKB-KW"/>
</dbReference>
<dbReference type="PANTHER" id="PTHR12415:SF0">
    <property type="entry name" value="TYROSYL-DNA PHOSPHODIESTERASE 1"/>
    <property type="match status" value="1"/>
</dbReference>
<dbReference type="GO" id="GO:0005634">
    <property type="term" value="C:nucleus"/>
    <property type="evidence" value="ECO:0007669"/>
    <property type="project" value="UniProtKB-SubCell"/>
</dbReference>
<evidence type="ECO:0000256" key="2">
    <source>
        <dbReference type="ARBA" id="ARBA00010205"/>
    </source>
</evidence>
<protein>
    <submittedName>
        <fullName evidence="13">Putative tyrosyl-DNA phosphodiesterase</fullName>
    </submittedName>
</protein>
<evidence type="ECO:0000256" key="3">
    <source>
        <dbReference type="ARBA" id="ARBA00022722"/>
    </source>
</evidence>
<dbReference type="InterPro" id="IPR010347">
    <property type="entry name" value="Tdp1"/>
</dbReference>
<keyword evidence="14" id="KW-1185">Reference proteome</keyword>
<comment type="similarity">
    <text evidence="2">Belongs to the tyrosyl-DNA phosphodiesterase family.</text>
</comment>
<feature type="site" description="Interaction with DNA" evidence="11">
    <location>
        <position position="535"/>
    </location>
</feature>
<keyword evidence="5" id="KW-0378">Hydrolase</keyword>
<feature type="binding site" evidence="10">
    <location>
        <position position="261"/>
    </location>
    <ligand>
        <name>substrate</name>
    </ligand>
</feature>
<organism evidence="13 14">
    <name type="scientific">Colletotrichum tanaceti</name>
    <dbReference type="NCBI Taxonomy" id="1306861"/>
    <lineage>
        <taxon>Eukaryota</taxon>
        <taxon>Fungi</taxon>
        <taxon>Dikarya</taxon>
        <taxon>Ascomycota</taxon>
        <taxon>Pezizomycotina</taxon>
        <taxon>Sordariomycetes</taxon>
        <taxon>Hypocreomycetidae</taxon>
        <taxon>Glomerellales</taxon>
        <taxon>Glomerellaceae</taxon>
        <taxon>Colletotrichum</taxon>
        <taxon>Colletotrichum destructivum species complex</taxon>
    </lineage>
</organism>
<dbReference type="GO" id="GO:0017005">
    <property type="term" value="F:3'-tyrosyl-DNA phosphodiesterase activity"/>
    <property type="evidence" value="ECO:0007669"/>
    <property type="project" value="TreeGrafter"/>
</dbReference>
<evidence type="ECO:0000313" key="14">
    <source>
        <dbReference type="Proteomes" id="UP000310108"/>
    </source>
</evidence>
<feature type="region of interest" description="Disordered" evidence="12">
    <location>
        <begin position="105"/>
        <end position="155"/>
    </location>
</feature>
<dbReference type="STRING" id="1306861.A0A4U6XPZ4"/>
<dbReference type="PANTHER" id="PTHR12415">
    <property type="entry name" value="TYROSYL-DNA PHOSPHODIESTERASE 1"/>
    <property type="match status" value="1"/>
</dbReference>
<feature type="active site" description="Proton donor/acceptor" evidence="9">
    <location>
        <position position="512"/>
    </location>
</feature>
<sequence length="658" mass="73864">MESIRACLIPSKPVLLTLKPTTELTLTSQGGSVFSTKTELILQGNTHRGRIRLGNLGKYETEKRGWNGLATSFVPKHHDHHIWLPNYIRTVDQPSNRASAIHENLGPDIAMDRPPKRQRLSEDVEESTTGNRHPGPQSLSRAISPPKKRNRHGDRIASPFQLTRIRDLPEAANQDTVALKDILGDPLIAECWEFNFLHDVHFLMSHFDEDTRNVVKVHVVHGFWKKEDPNRVALQEDAGAYPNVELHAAFMPEMFGTHHSKMMVLIRHDDLAQVIIHTANMIARDWTNMTNAVWRSPLLPILSDNHAEDGSATDHPIGTGKRFKHDLLSYLRAYNARRPITRTLVAQLCNYDFSSVRATFIASVPGRHSIHDTSQTAWGWPALKRALSNVPVQEGESEIVVQVSSIATLGPTDSWIQKFLFDSLAFSKNKSSSRPKPKFKVVFPTADEIRRSLDGYASGSSIHTKIQSQQQMKQLQYLRPIFCHWANDTPEGKLLPETAVIQKAGRERAAPHIKTYIRYGEKSIDWALVTSANISKQAWGEATGASQEVRVASWEVGVLVWPSIITDNATMVGTFETDMPHREGGSGDPVVGLRIPYNLPLQSYGKDEIPWVASMAHTEPDRMGRFWGAEKPRMCLHQSCHTRDTGGHQSRAALVSLY</sequence>
<evidence type="ECO:0000256" key="10">
    <source>
        <dbReference type="PIRSR" id="PIRSR610347-2"/>
    </source>
</evidence>
<accession>A0A4U6XPZ4</accession>
<dbReference type="Pfam" id="PF06087">
    <property type="entry name" value="Tyr-DNA_phospho"/>
    <property type="match status" value="1"/>
</dbReference>
<dbReference type="FunFam" id="3.30.870.10:FF:000038">
    <property type="entry name" value="Probable tyrosyl-DNA phosphodiesterase"/>
    <property type="match status" value="1"/>
</dbReference>
<evidence type="ECO:0000256" key="7">
    <source>
        <dbReference type="ARBA" id="ARBA00023204"/>
    </source>
</evidence>
<dbReference type="Proteomes" id="UP000310108">
    <property type="component" value="Unassembled WGS sequence"/>
</dbReference>
<dbReference type="EMBL" id="PJEX01000033">
    <property type="protein sequence ID" value="TKW57893.1"/>
    <property type="molecule type" value="Genomic_DNA"/>
</dbReference>